<dbReference type="EMBL" id="VSRR010029244">
    <property type="protein sequence ID" value="MPC69341.1"/>
    <property type="molecule type" value="Genomic_DNA"/>
</dbReference>
<dbReference type="Proteomes" id="UP000324222">
    <property type="component" value="Unassembled WGS sequence"/>
</dbReference>
<gene>
    <name evidence="2" type="ORF">E2C01_063564</name>
</gene>
<comment type="caution">
    <text evidence="2">The sequence shown here is derived from an EMBL/GenBank/DDBJ whole genome shotgun (WGS) entry which is preliminary data.</text>
</comment>
<reference evidence="2 3" key="1">
    <citation type="submission" date="2019-05" db="EMBL/GenBank/DDBJ databases">
        <title>Another draft genome of Portunus trituberculatus and its Hox gene families provides insights of decapod evolution.</title>
        <authorList>
            <person name="Jeong J.-H."/>
            <person name="Song I."/>
            <person name="Kim S."/>
            <person name="Choi T."/>
            <person name="Kim D."/>
            <person name="Ryu S."/>
            <person name="Kim W."/>
        </authorList>
    </citation>
    <scope>NUCLEOTIDE SEQUENCE [LARGE SCALE GENOMIC DNA]</scope>
    <source>
        <tissue evidence="2">Muscle</tissue>
    </source>
</reference>
<organism evidence="2 3">
    <name type="scientific">Portunus trituberculatus</name>
    <name type="common">Swimming crab</name>
    <name type="synonym">Neptunus trituberculatus</name>
    <dbReference type="NCBI Taxonomy" id="210409"/>
    <lineage>
        <taxon>Eukaryota</taxon>
        <taxon>Metazoa</taxon>
        <taxon>Ecdysozoa</taxon>
        <taxon>Arthropoda</taxon>
        <taxon>Crustacea</taxon>
        <taxon>Multicrustacea</taxon>
        <taxon>Malacostraca</taxon>
        <taxon>Eumalacostraca</taxon>
        <taxon>Eucarida</taxon>
        <taxon>Decapoda</taxon>
        <taxon>Pleocyemata</taxon>
        <taxon>Brachyura</taxon>
        <taxon>Eubrachyura</taxon>
        <taxon>Portunoidea</taxon>
        <taxon>Portunidae</taxon>
        <taxon>Portuninae</taxon>
        <taxon>Portunus</taxon>
    </lineage>
</organism>
<evidence type="ECO:0000256" key="1">
    <source>
        <dbReference type="SAM" id="MobiDB-lite"/>
    </source>
</evidence>
<name>A0A5B7H9H2_PORTR</name>
<evidence type="ECO:0000313" key="3">
    <source>
        <dbReference type="Proteomes" id="UP000324222"/>
    </source>
</evidence>
<proteinExistence type="predicted"/>
<dbReference type="AlphaFoldDB" id="A0A5B7H9H2"/>
<keyword evidence="3" id="KW-1185">Reference proteome</keyword>
<accession>A0A5B7H9H2</accession>
<feature type="region of interest" description="Disordered" evidence="1">
    <location>
        <begin position="1"/>
        <end position="31"/>
    </location>
</feature>
<sequence length="72" mass="7895">MSSQKVSAKKHTFLDTRPTDHSSSGYYSYPLPHTNSHSANSVYSSLGTCHVGETMMVGIKARAKHVATIRNE</sequence>
<protein>
    <submittedName>
        <fullName evidence="2">Uncharacterized protein</fullName>
    </submittedName>
</protein>
<evidence type="ECO:0000313" key="2">
    <source>
        <dbReference type="EMBL" id="MPC69341.1"/>
    </source>
</evidence>